<dbReference type="GO" id="GO:0005634">
    <property type="term" value="C:nucleus"/>
    <property type="evidence" value="ECO:0007669"/>
    <property type="project" value="TreeGrafter"/>
</dbReference>
<protein>
    <recommendedName>
        <fullName evidence="7">BZIP domain-containing protein</fullName>
    </recommendedName>
</protein>
<proteinExistence type="predicted"/>
<dbReference type="InterPro" id="IPR052483">
    <property type="entry name" value="bZIP_transcription_regulators"/>
</dbReference>
<name>A0A540M093_MALBA</name>
<gene>
    <name evidence="5" type="ORF">C1H46_022275</name>
</gene>
<evidence type="ECO:0000256" key="3">
    <source>
        <dbReference type="ARBA" id="ARBA00023242"/>
    </source>
</evidence>
<evidence type="ECO:0000256" key="4">
    <source>
        <dbReference type="SAM" id="MobiDB-lite"/>
    </source>
</evidence>
<dbReference type="STRING" id="106549.A0A540M093"/>
<keyword evidence="6" id="KW-1185">Reference proteome</keyword>
<evidence type="ECO:0000256" key="2">
    <source>
        <dbReference type="ARBA" id="ARBA00023163"/>
    </source>
</evidence>
<dbReference type="PANTHER" id="PTHR46391:SF21">
    <property type="entry name" value="BZIP DOMAIN-CONTAINING PROTEIN"/>
    <property type="match status" value="1"/>
</dbReference>
<dbReference type="GO" id="GO:0003677">
    <property type="term" value="F:DNA binding"/>
    <property type="evidence" value="ECO:0007669"/>
    <property type="project" value="TreeGrafter"/>
</dbReference>
<feature type="region of interest" description="Disordered" evidence="4">
    <location>
        <begin position="1"/>
        <end position="20"/>
    </location>
</feature>
<dbReference type="AlphaFoldDB" id="A0A540M093"/>
<dbReference type="EMBL" id="VIEB01000400">
    <property type="protein sequence ID" value="TQD92118.1"/>
    <property type="molecule type" value="Genomic_DNA"/>
</dbReference>
<keyword evidence="1" id="KW-0805">Transcription regulation</keyword>
<keyword evidence="2" id="KW-0804">Transcription</keyword>
<feature type="region of interest" description="Disordered" evidence="4">
    <location>
        <begin position="236"/>
        <end position="255"/>
    </location>
</feature>
<dbReference type="Proteomes" id="UP000315295">
    <property type="component" value="Unassembled WGS sequence"/>
</dbReference>
<evidence type="ECO:0000313" key="5">
    <source>
        <dbReference type="EMBL" id="TQD92118.1"/>
    </source>
</evidence>
<reference evidence="5 6" key="1">
    <citation type="journal article" date="2019" name="G3 (Bethesda)">
        <title>Sequencing of a Wild Apple (Malus baccata) Genome Unravels the Differences Between Cultivated and Wild Apple Species Regarding Disease Resistance and Cold Tolerance.</title>
        <authorList>
            <person name="Chen X."/>
        </authorList>
    </citation>
    <scope>NUCLEOTIDE SEQUENCE [LARGE SCALE GENOMIC DNA]</scope>
    <source>
        <strain evidence="6">cv. Shandingzi</strain>
        <tissue evidence="5">Leaves</tissue>
    </source>
</reference>
<dbReference type="GO" id="GO:0045893">
    <property type="term" value="P:positive regulation of DNA-templated transcription"/>
    <property type="evidence" value="ECO:0007669"/>
    <property type="project" value="TreeGrafter"/>
</dbReference>
<evidence type="ECO:0000256" key="1">
    <source>
        <dbReference type="ARBA" id="ARBA00023015"/>
    </source>
</evidence>
<evidence type="ECO:0000313" key="6">
    <source>
        <dbReference type="Proteomes" id="UP000315295"/>
    </source>
</evidence>
<dbReference type="CDD" id="cd14703">
    <property type="entry name" value="bZIP_plant_RF2"/>
    <property type="match status" value="1"/>
</dbReference>
<accession>A0A540M093</accession>
<dbReference type="PANTHER" id="PTHR46391">
    <property type="entry name" value="BASIC LEUCINE ZIPPER 34"/>
    <property type="match status" value="1"/>
</dbReference>
<dbReference type="InterPro" id="IPR044759">
    <property type="entry name" value="bZIP_RF2"/>
</dbReference>
<keyword evidence="3" id="KW-0539">Nucleus</keyword>
<evidence type="ECO:0008006" key="7">
    <source>
        <dbReference type="Google" id="ProtNLM"/>
    </source>
</evidence>
<organism evidence="5 6">
    <name type="scientific">Malus baccata</name>
    <name type="common">Siberian crab apple</name>
    <name type="synonym">Pyrus baccata</name>
    <dbReference type="NCBI Taxonomy" id="106549"/>
    <lineage>
        <taxon>Eukaryota</taxon>
        <taxon>Viridiplantae</taxon>
        <taxon>Streptophyta</taxon>
        <taxon>Embryophyta</taxon>
        <taxon>Tracheophyta</taxon>
        <taxon>Spermatophyta</taxon>
        <taxon>Magnoliopsida</taxon>
        <taxon>eudicotyledons</taxon>
        <taxon>Gunneridae</taxon>
        <taxon>Pentapetalae</taxon>
        <taxon>rosids</taxon>
        <taxon>fabids</taxon>
        <taxon>Rosales</taxon>
        <taxon>Rosaceae</taxon>
        <taxon>Amygdaloideae</taxon>
        <taxon>Maleae</taxon>
        <taxon>Malus</taxon>
    </lineage>
</organism>
<comment type="caution">
    <text evidence="5">The sequence shown here is derived from an EMBL/GenBank/DDBJ whole genome shotgun (WGS) entry which is preliminary data.</text>
</comment>
<dbReference type="GO" id="GO:0003700">
    <property type="term" value="F:DNA-binding transcription factor activity"/>
    <property type="evidence" value="ECO:0007669"/>
    <property type="project" value="InterPro"/>
</dbReference>
<sequence length="255" mass="28858">MEGFNEKTNMKMPPLPTLPSSHLGLQISNNDSITIRLAPPSYQINGDLDKAKGVAPPPEEPNMDQKKLKRLLASRQYTQRYRQKQASYVEQLENELKALQTEVAIKAPRVKFADQPEHDLLKGEKDSLLQLYEATRQQRAAEAFRPPNYHQMTNLSLNQPGLGFGVAYQFNQPASPIDTLVLKQTTDDLNQHAAGQSFVDMMNNANTYNMSMKNNGMNNIIDMNDHMDMNPLEMINNDFDESDQQNPDGSANKFM</sequence>